<evidence type="ECO:0000313" key="2">
    <source>
        <dbReference type="EMBL" id="KAK2941036.1"/>
    </source>
</evidence>
<reference evidence="2 3" key="1">
    <citation type="journal article" date="2022" name="bioRxiv">
        <title>Genomics of Preaxostyla Flagellates Illuminates Evolutionary Transitions and the Path Towards Mitochondrial Loss.</title>
        <authorList>
            <person name="Novak L.V.F."/>
            <person name="Treitli S.C."/>
            <person name="Pyrih J."/>
            <person name="Halakuc P."/>
            <person name="Pipaliya S.V."/>
            <person name="Vacek V."/>
            <person name="Brzon O."/>
            <person name="Soukal P."/>
            <person name="Eme L."/>
            <person name="Dacks J.B."/>
            <person name="Karnkowska A."/>
            <person name="Elias M."/>
            <person name="Hampl V."/>
        </authorList>
    </citation>
    <scope>NUCLEOTIDE SEQUENCE [LARGE SCALE GENOMIC DNA]</scope>
    <source>
        <strain evidence="2">NAU3</strain>
        <tissue evidence="2">Gut</tissue>
    </source>
</reference>
<proteinExistence type="predicted"/>
<feature type="region of interest" description="Disordered" evidence="1">
    <location>
        <begin position="699"/>
        <end position="728"/>
    </location>
</feature>
<evidence type="ECO:0000313" key="3">
    <source>
        <dbReference type="Proteomes" id="UP001281761"/>
    </source>
</evidence>
<feature type="compositionally biased region" description="Basic and acidic residues" evidence="1">
    <location>
        <begin position="699"/>
        <end position="720"/>
    </location>
</feature>
<organism evidence="2 3">
    <name type="scientific">Blattamonas nauphoetae</name>
    <dbReference type="NCBI Taxonomy" id="2049346"/>
    <lineage>
        <taxon>Eukaryota</taxon>
        <taxon>Metamonada</taxon>
        <taxon>Preaxostyla</taxon>
        <taxon>Oxymonadida</taxon>
        <taxon>Blattamonas</taxon>
    </lineage>
</organism>
<keyword evidence="3" id="KW-1185">Reference proteome</keyword>
<name>A0ABQ9WRF0_9EUKA</name>
<sequence length="872" mass="97197">MNVLQPHAVTFEDNHSFHNALVSIMTRLLFFGATGGILHRSSVIQESTSTICEIVFNKVLVPSQTYLRFLCQQRISHLSVEFVGRMLDLPIPLFDVGVFYPPAFTILLSTSIFHFFTRNLFEFEDERWIDYWVKKLQRFSLQWKDENEVRPRWHALMGALRTEGLTDASSLEPKTIDRASSLFLSMMAFIKDGGIFDNDTTTRATTLLRHISPSFGNIFKAEQILLDNTDTGDREIRHLLPPPRTPSVAAEFDMAEDEVHKLLLDKVTSPMQPFIVSVCRNRYRIRDAYKSYHLSQLIGSLFKTRRSSPRLFGRSFPAHQLVFCELCLSGGWRMEQAKTKSEEMLVRDLREEDDPVTADSVAQAFLSLVSIVRDGFIFDEELSESSPFIVAKPGQQILVTLREGGVSDESELLSDGAEVTNAGTTVLVAPDISASSDTIGCGTTVMPCKTIAFGLTQFQTTTNAVDFLGQSRNATIGGDGYPDGLESMLTLKSTSTFSSLTLLRTHRWSFATLSEGTNVMNGGHLTIAECALASCTGSQSITLLNISGGSLSITDQATTSQFRHSAAFAGTIPSYDQLTPALANDFMARDEYFNCKPYTLPQVLYPYKQGPMHLHKHVGVDNKYCGQKNTPCKAFTCAMGIELPELRFTMWGVLTVKPGTALEGRRFKMSIGGFTSINGFVVQGQLRLTTVHFELLDKTHRGSERGGRDGDDQERDEHSKQQNGADTAAQRVAWVGVTERCYSGRVSGEKMMTDEGILVFVQSGVLGIENTTFQHIEKEAGGDGGVLVAWGTIARSRRTADAERVVLGRDDEETERVGCAVWIKCANDSECKVVRWDTETDARRPKQTRWCWWGRRAQAAPCSSRLVRHRIE</sequence>
<dbReference type="EMBL" id="JARBJD010000563">
    <property type="protein sequence ID" value="KAK2941036.1"/>
    <property type="molecule type" value="Genomic_DNA"/>
</dbReference>
<accession>A0ABQ9WRF0</accession>
<evidence type="ECO:0000256" key="1">
    <source>
        <dbReference type="SAM" id="MobiDB-lite"/>
    </source>
</evidence>
<comment type="caution">
    <text evidence="2">The sequence shown here is derived from an EMBL/GenBank/DDBJ whole genome shotgun (WGS) entry which is preliminary data.</text>
</comment>
<protein>
    <submittedName>
        <fullName evidence="2">Uncharacterized protein</fullName>
    </submittedName>
</protein>
<gene>
    <name evidence="2" type="ORF">BLNAU_24065</name>
</gene>
<dbReference type="Proteomes" id="UP001281761">
    <property type="component" value="Unassembled WGS sequence"/>
</dbReference>